<dbReference type="PROSITE" id="PS51094">
    <property type="entry name" value="PTS_EIIA_TYPE_2"/>
    <property type="match status" value="1"/>
</dbReference>
<dbReference type="Pfam" id="PF00359">
    <property type="entry name" value="PTS_EIIA_2"/>
    <property type="match status" value="1"/>
</dbReference>
<reference evidence="2 3" key="1">
    <citation type="submission" date="2017-10" db="EMBL/GenBank/DDBJ databases">
        <title>Draft genome sequence of cellulolytic Actinomyces sp CtC72 isolated from cattle rumen fluid.</title>
        <authorList>
            <person name="Joshi A.J."/>
            <person name="Vasudevan G."/>
            <person name="Lanjekar V.B."/>
            <person name="Hivarkar S."/>
            <person name="Engineer A."/>
            <person name="Pore S.D."/>
            <person name="Dhakephalkar P.K."/>
            <person name="Dagar S."/>
        </authorList>
    </citation>
    <scope>NUCLEOTIDE SEQUENCE [LARGE SCALE GENOMIC DNA]</scope>
    <source>
        <strain evidence="3">CtC72</strain>
    </source>
</reference>
<evidence type="ECO:0000259" key="1">
    <source>
        <dbReference type="PROSITE" id="PS51094"/>
    </source>
</evidence>
<evidence type="ECO:0000313" key="3">
    <source>
        <dbReference type="Proteomes" id="UP000194577"/>
    </source>
</evidence>
<feature type="domain" description="PTS EIIA type-2" evidence="1">
    <location>
        <begin position="51"/>
        <end position="191"/>
    </location>
</feature>
<organism evidence="2 3">
    <name type="scientific">Actinomyces ruminis</name>
    <dbReference type="NCBI Taxonomy" id="1937003"/>
    <lineage>
        <taxon>Bacteria</taxon>
        <taxon>Bacillati</taxon>
        <taxon>Actinomycetota</taxon>
        <taxon>Actinomycetes</taxon>
        <taxon>Actinomycetales</taxon>
        <taxon>Actinomycetaceae</taxon>
        <taxon>Actinomyces</taxon>
    </lineage>
</organism>
<name>A0ABX4MDJ4_9ACTO</name>
<comment type="caution">
    <text evidence="2">The sequence shown here is derived from an EMBL/GenBank/DDBJ whole genome shotgun (WGS) entry which is preliminary data.</text>
</comment>
<dbReference type="Gene3D" id="3.40.930.10">
    <property type="entry name" value="Mannitol-specific EII, Chain A"/>
    <property type="match status" value="1"/>
</dbReference>
<keyword evidence="3" id="KW-1185">Reference proteome</keyword>
<evidence type="ECO:0000313" key="2">
    <source>
        <dbReference type="EMBL" id="PHP53578.1"/>
    </source>
</evidence>
<dbReference type="EMBL" id="MTPX02000011">
    <property type="protein sequence ID" value="PHP53578.1"/>
    <property type="molecule type" value="Genomic_DNA"/>
</dbReference>
<protein>
    <recommendedName>
        <fullName evidence="1">PTS EIIA type-2 domain-containing protein</fullName>
    </recommendedName>
</protein>
<gene>
    <name evidence="2" type="ORF">BW737_001700</name>
</gene>
<dbReference type="Proteomes" id="UP000194577">
    <property type="component" value="Unassembled WGS sequence"/>
</dbReference>
<accession>A0ABX4MDJ4</accession>
<dbReference type="InterPro" id="IPR016152">
    <property type="entry name" value="PTrfase/Anion_transptr"/>
</dbReference>
<dbReference type="RefSeq" id="WP_086615832.1">
    <property type="nucleotide sequence ID" value="NZ_MTPX02000011.1"/>
</dbReference>
<dbReference type="PANTHER" id="PTHR30185:SF12">
    <property type="entry name" value="TRANSCRIPTIONAL REGULATOR MANR"/>
    <property type="match status" value="1"/>
</dbReference>
<proteinExistence type="predicted"/>
<dbReference type="SUPFAM" id="SSF55804">
    <property type="entry name" value="Phoshotransferase/anion transport protein"/>
    <property type="match status" value="1"/>
</dbReference>
<dbReference type="InterPro" id="IPR002178">
    <property type="entry name" value="PTS_EIIA_type-2_dom"/>
</dbReference>
<dbReference type="PANTHER" id="PTHR30185">
    <property type="entry name" value="CRYPTIC BETA-GLUCOSIDE BGL OPERON ANTITERMINATOR"/>
    <property type="match status" value="1"/>
</dbReference>
<dbReference type="InterPro" id="IPR050661">
    <property type="entry name" value="BglG_antiterminators"/>
</dbReference>
<sequence>MTTVPLPRAPDVPVIRTGLLLTDADLERIREMTANIAAGHKRFKAAAWLTTLMDPELFTRIPGGQDRDAALETAVSLLARAGAVGPEFLDQVKEREQLSTTAFASGAAIPHTIEMTAARTAIAVCLADRSVDWDGTPVRLVAMLCLSADSRDAFGDVFDAVIKALVDPAKVARLAVADSYDAFVATMLDVL</sequence>